<dbReference type="STRING" id="520767.ATZ99_03100"/>
<dbReference type="PATRIC" id="fig|520767.4.peg.314"/>
<dbReference type="GO" id="GO:0003824">
    <property type="term" value="F:catalytic activity"/>
    <property type="evidence" value="ECO:0007669"/>
    <property type="project" value="InterPro"/>
</dbReference>
<dbReference type="PANTHER" id="PTHR36930:SF1">
    <property type="entry name" value="MOSC DOMAIN-CONTAINING PROTEIN"/>
    <property type="match status" value="1"/>
</dbReference>
<dbReference type="Proteomes" id="UP000075737">
    <property type="component" value="Unassembled WGS sequence"/>
</dbReference>
<dbReference type="PROSITE" id="PS51340">
    <property type="entry name" value="MOSC"/>
    <property type="match status" value="1"/>
</dbReference>
<feature type="domain" description="MOSC" evidence="1">
    <location>
        <begin position="17"/>
        <end position="142"/>
    </location>
</feature>
<evidence type="ECO:0000313" key="2">
    <source>
        <dbReference type="EMBL" id="KYO68000.1"/>
    </source>
</evidence>
<dbReference type="InterPro" id="IPR011037">
    <property type="entry name" value="Pyrv_Knase-like_insert_dom_sf"/>
</dbReference>
<accession>A0A161PWI0</accession>
<gene>
    <name evidence="2" type="ORF">ATZ99_03100</name>
</gene>
<dbReference type="RefSeq" id="WP_068747489.1">
    <property type="nucleotide sequence ID" value="NZ_LOHZ01000019.1"/>
</dbReference>
<organism evidence="2 3">
    <name type="scientific">Thermovenabulum gondwanense</name>
    <dbReference type="NCBI Taxonomy" id="520767"/>
    <lineage>
        <taxon>Bacteria</taxon>
        <taxon>Bacillati</taxon>
        <taxon>Bacillota</taxon>
        <taxon>Clostridia</taxon>
        <taxon>Thermosediminibacterales</taxon>
        <taxon>Thermosediminibacteraceae</taxon>
        <taxon>Thermovenabulum</taxon>
    </lineage>
</organism>
<protein>
    <recommendedName>
        <fullName evidence="1">MOSC domain-containing protein</fullName>
    </recommendedName>
</protein>
<reference evidence="2 3" key="1">
    <citation type="submission" date="2015-12" db="EMBL/GenBank/DDBJ databases">
        <title>Draft genome of Thermovenabulum gondwanense isolated from a red thermophilic microbial mat colonisisng an outflow channel of a bore well.</title>
        <authorList>
            <person name="Patel B.K."/>
        </authorList>
    </citation>
    <scope>NUCLEOTIDE SEQUENCE [LARGE SCALE GENOMIC DNA]</scope>
    <source>
        <strain evidence="2 3">R270</strain>
    </source>
</reference>
<dbReference type="SUPFAM" id="SSF50800">
    <property type="entry name" value="PK beta-barrel domain-like"/>
    <property type="match status" value="1"/>
</dbReference>
<dbReference type="AlphaFoldDB" id="A0A161PWI0"/>
<dbReference type="InterPro" id="IPR052716">
    <property type="entry name" value="MOSC_domain"/>
</dbReference>
<name>A0A161PWI0_9FIRM</name>
<comment type="caution">
    <text evidence="2">The sequence shown here is derived from an EMBL/GenBank/DDBJ whole genome shotgun (WGS) entry which is preliminary data.</text>
</comment>
<evidence type="ECO:0000259" key="1">
    <source>
        <dbReference type="PROSITE" id="PS51340"/>
    </source>
</evidence>
<dbReference type="GO" id="GO:0030170">
    <property type="term" value="F:pyridoxal phosphate binding"/>
    <property type="evidence" value="ECO:0007669"/>
    <property type="project" value="InterPro"/>
</dbReference>
<dbReference type="InterPro" id="IPR005302">
    <property type="entry name" value="MoCF_Sase_C"/>
</dbReference>
<keyword evidence="3" id="KW-1185">Reference proteome</keyword>
<proteinExistence type="predicted"/>
<dbReference type="OrthoDB" id="9794429at2"/>
<dbReference type="Pfam" id="PF03473">
    <property type="entry name" value="MOSC"/>
    <property type="match status" value="1"/>
</dbReference>
<dbReference type="GO" id="GO:0030151">
    <property type="term" value="F:molybdenum ion binding"/>
    <property type="evidence" value="ECO:0007669"/>
    <property type="project" value="InterPro"/>
</dbReference>
<dbReference type="EMBL" id="LOHZ01000019">
    <property type="protein sequence ID" value="KYO68000.1"/>
    <property type="molecule type" value="Genomic_DNA"/>
</dbReference>
<dbReference type="PANTHER" id="PTHR36930">
    <property type="entry name" value="METAL-SULFUR CLUSTER BIOSYNTHESIS PROTEINS YUAD-RELATED"/>
    <property type="match status" value="1"/>
</dbReference>
<evidence type="ECO:0000313" key="3">
    <source>
        <dbReference type="Proteomes" id="UP000075737"/>
    </source>
</evidence>
<sequence length="145" mass="15924">MGIVVAVSLSEKKGEKKRNVEFVNVLEDYGIEGDAHAGGWHRQISLLALESIKKMREKGLDVNPGDFAENVTTEGIDFSEIKIGTKLKVGEVLLEITQKGKVCHERCAIYYQAGDCIMPKEGVFAKVLKGGKIYPGDSIEVIEND</sequence>
<dbReference type="Gene3D" id="2.40.33.20">
    <property type="entry name" value="PK beta-barrel domain-like"/>
    <property type="match status" value="1"/>
</dbReference>